<dbReference type="Proteomes" id="UP000027120">
    <property type="component" value="Unassembled WGS sequence"/>
</dbReference>
<accession>A0A067EYP2</accession>
<evidence type="ECO:0000313" key="3">
    <source>
        <dbReference type="Proteomes" id="UP000027120"/>
    </source>
</evidence>
<dbReference type="AlphaFoldDB" id="A0A067EYP2"/>
<gene>
    <name evidence="2" type="ORF">CISIN_1g046573mg</name>
</gene>
<proteinExistence type="predicted"/>
<feature type="non-terminal residue" evidence="2">
    <location>
        <position position="87"/>
    </location>
</feature>
<protein>
    <submittedName>
        <fullName evidence="2">Uncharacterized protein</fullName>
    </submittedName>
</protein>
<dbReference type="EMBL" id="KK784974">
    <property type="protein sequence ID" value="KDO56352.1"/>
    <property type="molecule type" value="Genomic_DNA"/>
</dbReference>
<sequence>MTTTTNLEELQKQHEEKALKTLSTHLIGNLANATGTTMTTELEALQKQHEEKVLKIQELKKQIESTKVSLEEEEKKNAKESGFSIAC</sequence>
<evidence type="ECO:0000313" key="2">
    <source>
        <dbReference type="EMBL" id="KDO56352.1"/>
    </source>
</evidence>
<keyword evidence="1" id="KW-0175">Coiled coil</keyword>
<name>A0A067EYP2_CITSI</name>
<feature type="coiled-coil region" evidence="1">
    <location>
        <begin position="42"/>
        <end position="76"/>
    </location>
</feature>
<dbReference type="SMR" id="A0A067EYP2"/>
<keyword evidence="3" id="KW-1185">Reference proteome</keyword>
<organism evidence="2 3">
    <name type="scientific">Citrus sinensis</name>
    <name type="common">Sweet orange</name>
    <name type="synonym">Citrus aurantium var. sinensis</name>
    <dbReference type="NCBI Taxonomy" id="2711"/>
    <lineage>
        <taxon>Eukaryota</taxon>
        <taxon>Viridiplantae</taxon>
        <taxon>Streptophyta</taxon>
        <taxon>Embryophyta</taxon>
        <taxon>Tracheophyta</taxon>
        <taxon>Spermatophyta</taxon>
        <taxon>Magnoliopsida</taxon>
        <taxon>eudicotyledons</taxon>
        <taxon>Gunneridae</taxon>
        <taxon>Pentapetalae</taxon>
        <taxon>rosids</taxon>
        <taxon>malvids</taxon>
        <taxon>Sapindales</taxon>
        <taxon>Rutaceae</taxon>
        <taxon>Aurantioideae</taxon>
        <taxon>Citrus</taxon>
    </lineage>
</organism>
<reference evidence="2 3" key="1">
    <citation type="submission" date="2014-04" db="EMBL/GenBank/DDBJ databases">
        <authorList>
            <consortium name="International Citrus Genome Consortium"/>
            <person name="Gmitter F."/>
            <person name="Chen C."/>
            <person name="Farmerie W."/>
            <person name="Harkins T."/>
            <person name="Desany B."/>
            <person name="Mohiuddin M."/>
            <person name="Kodira C."/>
            <person name="Borodovsky M."/>
            <person name="Lomsadze A."/>
            <person name="Burns P."/>
            <person name="Jenkins J."/>
            <person name="Prochnik S."/>
            <person name="Shu S."/>
            <person name="Chapman J."/>
            <person name="Pitluck S."/>
            <person name="Schmutz J."/>
            <person name="Rokhsar D."/>
        </authorList>
    </citation>
    <scope>NUCLEOTIDE SEQUENCE</scope>
</reference>
<evidence type="ECO:0000256" key="1">
    <source>
        <dbReference type="SAM" id="Coils"/>
    </source>
</evidence>